<keyword evidence="3" id="KW-0328">Glycosyltransferase</keyword>
<dbReference type="RefSeq" id="WP_022455672.1">
    <property type="nucleotide sequence ID" value="NZ_JAKZMM010000012.1"/>
</dbReference>
<evidence type="ECO:0000256" key="4">
    <source>
        <dbReference type="ARBA" id="ARBA00022679"/>
    </source>
</evidence>
<keyword evidence="2" id="KW-1003">Cell membrane</keyword>
<dbReference type="Proteomes" id="UP001165444">
    <property type="component" value="Unassembled WGS sequence"/>
</dbReference>
<feature type="transmembrane region" description="Helical" evidence="8">
    <location>
        <begin position="124"/>
        <end position="153"/>
    </location>
</feature>
<dbReference type="PANTHER" id="PTHR33908">
    <property type="entry name" value="MANNOSYLTRANSFERASE YKCB-RELATED"/>
    <property type="match status" value="1"/>
</dbReference>
<reference evidence="9 10" key="1">
    <citation type="submission" date="2022-03" db="EMBL/GenBank/DDBJ databases">
        <title>Parabacteroides sp. nov. isolated from swine feces.</title>
        <authorList>
            <person name="Bak J.E."/>
        </authorList>
    </citation>
    <scope>NUCLEOTIDE SEQUENCE [LARGE SCALE GENOMIC DNA]</scope>
    <source>
        <strain evidence="9 10">AGMB00274</strain>
    </source>
</reference>
<feature type="transmembrane region" description="Helical" evidence="8">
    <location>
        <begin position="354"/>
        <end position="376"/>
    </location>
</feature>
<evidence type="ECO:0000256" key="7">
    <source>
        <dbReference type="ARBA" id="ARBA00023136"/>
    </source>
</evidence>
<feature type="transmembrane region" description="Helical" evidence="8">
    <location>
        <begin position="324"/>
        <end position="342"/>
    </location>
</feature>
<feature type="transmembrane region" description="Helical" evidence="8">
    <location>
        <begin position="173"/>
        <end position="202"/>
    </location>
</feature>
<feature type="transmembrane region" description="Helical" evidence="8">
    <location>
        <begin position="414"/>
        <end position="433"/>
    </location>
</feature>
<evidence type="ECO:0000256" key="2">
    <source>
        <dbReference type="ARBA" id="ARBA00022475"/>
    </source>
</evidence>
<evidence type="ECO:0000313" key="9">
    <source>
        <dbReference type="EMBL" id="MCJ2380258.1"/>
    </source>
</evidence>
<protein>
    <submittedName>
        <fullName evidence="9">Glycosyltransferase family 39 protein</fullName>
    </submittedName>
</protein>
<evidence type="ECO:0000256" key="1">
    <source>
        <dbReference type="ARBA" id="ARBA00004651"/>
    </source>
</evidence>
<feature type="transmembrane region" description="Helical" evidence="8">
    <location>
        <begin position="15"/>
        <end position="32"/>
    </location>
</feature>
<feature type="transmembrane region" description="Helical" evidence="8">
    <location>
        <begin position="300"/>
        <end position="318"/>
    </location>
</feature>
<evidence type="ECO:0000256" key="6">
    <source>
        <dbReference type="ARBA" id="ARBA00022989"/>
    </source>
</evidence>
<evidence type="ECO:0000256" key="3">
    <source>
        <dbReference type="ARBA" id="ARBA00022676"/>
    </source>
</evidence>
<proteinExistence type="predicted"/>
<dbReference type="EMBL" id="JAKZMM010000012">
    <property type="protein sequence ID" value="MCJ2380258.1"/>
    <property type="molecule type" value="Genomic_DNA"/>
</dbReference>
<evidence type="ECO:0000256" key="8">
    <source>
        <dbReference type="SAM" id="Phobius"/>
    </source>
</evidence>
<keyword evidence="7 8" id="KW-0472">Membrane</keyword>
<feature type="transmembrane region" description="Helical" evidence="8">
    <location>
        <begin position="388"/>
        <end position="407"/>
    </location>
</feature>
<dbReference type="PANTHER" id="PTHR33908:SF3">
    <property type="entry name" value="UNDECAPRENYL PHOSPHATE-ALPHA-4-AMINO-4-DEOXY-L-ARABINOSE ARABINOSYL TRANSFERASE"/>
    <property type="match status" value="1"/>
</dbReference>
<feature type="transmembrane region" description="Helical" evidence="8">
    <location>
        <begin position="214"/>
        <end position="233"/>
    </location>
</feature>
<feature type="transmembrane region" description="Helical" evidence="8">
    <location>
        <begin position="263"/>
        <end position="288"/>
    </location>
</feature>
<keyword evidence="6 8" id="KW-1133">Transmembrane helix</keyword>
<sequence length="435" mass="48985">MRTPTLQYLYLQKPITMIILICIISVLPWLGLSELGSTANSADAAVAEAMLKSGEWVLPKMPSGEISYDHPMLHWLIVLFSSWQGYVSKFTLQLPGALAFIVMMASALIFFGRRVKFHEAFISTLFLITCAGMQNLSAASSGDLLFATFIFVALTQLYRWEENYELKGIPVEISALLSGAILTKGLMGMILPVVTFTVYLLVTRKQPVLTSLKAMFYVAVSSLFLPVLWYVSIWKQGGMDLLLDVMQTEFSYFWSLEAHTHNFFYIIPLLALGFLPWIVFFFFSLFGVKMEKKKVDCTGVKLFSLIAMIVLLLAYALMPVKRASYLLPVYPFITIFLAQYAIHITEYRMWCTRLFAAFLATSVLAGLLLMCFPQPWLPVPAIDINIRSGALIGLTCIMLATVYYQLFKKINIKILYASIALTFAVNMLVNAIGMF</sequence>
<evidence type="ECO:0000256" key="5">
    <source>
        <dbReference type="ARBA" id="ARBA00022692"/>
    </source>
</evidence>
<organism evidence="9 10">
    <name type="scientific">Parabacteroides faecalis</name>
    <dbReference type="NCBI Taxonomy" id="2924040"/>
    <lineage>
        <taxon>Bacteria</taxon>
        <taxon>Pseudomonadati</taxon>
        <taxon>Bacteroidota</taxon>
        <taxon>Bacteroidia</taxon>
        <taxon>Bacteroidales</taxon>
        <taxon>Tannerellaceae</taxon>
        <taxon>Parabacteroides</taxon>
    </lineage>
</organism>
<feature type="transmembrane region" description="Helical" evidence="8">
    <location>
        <begin position="92"/>
        <end position="112"/>
    </location>
</feature>
<keyword evidence="5 8" id="KW-0812">Transmembrane</keyword>
<evidence type="ECO:0000313" key="10">
    <source>
        <dbReference type="Proteomes" id="UP001165444"/>
    </source>
</evidence>
<dbReference type="InterPro" id="IPR050297">
    <property type="entry name" value="LipidA_mod_glycosyltrf_83"/>
</dbReference>
<accession>A0ABT0BZR6</accession>
<comment type="subcellular location">
    <subcellularLocation>
        <location evidence="1">Cell membrane</location>
        <topology evidence="1">Multi-pass membrane protein</topology>
    </subcellularLocation>
</comment>
<keyword evidence="10" id="KW-1185">Reference proteome</keyword>
<comment type="caution">
    <text evidence="9">The sequence shown here is derived from an EMBL/GenBank/DDBJ whole genome shotgun (WGS) entry which is preliminary data.</text>
</comment>
<name>A0ABT0BZR6_9BACT</name>
<keyword evidence="4" id="KW-0808">Transferase</keyword>
<gene>
    <name evidence="9" type="ORF">MUN53_06490</name>
</gene>